<dbReference type="AlphaFoldDB" id="A0A1J6J7D7"/>
<reference evidence="1" key="1">
    <citation type="submission" date="2016-11" db="EMBL/GenBank/DDBJ databases">
        <title>The genome of Nicotiana attenuata.</title>
        <authorList>
            <person name="Xu S."/>
            <person name="Brockmoeller T."/>
            <person name="Gaquerel E."/>
            <person name="Navarro A."/>
            <person name="Kuhl H."/>
            <person name="Gase K."/>
            <person name="Ling Z."/>
            <person name="Zhou W."/>
            <person name="Kreitzer C."/>
            <person name="Stanke M."/>
            <person name="Tang H."/>
            <person name="Lyons E."/>
            <person name="Pandey P."/>
            <person name="Pandey S.P."/>
            <person name="Timmermann B."/>
            <person name="Baldwin I.T."/>
        </authorList>
    </citation>
    <scope>NUCLEOTIDE SEQUENCE [LARGE SCALE GENOMIC DNA]</scope>
    <source>
        <strain evidence="1">UT</strain>
    </source>
</reference>
<dbReference type="EMBL" id="MJEQ01037184">
    <property type="protein sequence ID" value="OIT06779.1"/>
    <property type="molecule type" value="Genomic_DNA"/>
</dbReference>
<proteinExistence type="predicted"/>
<dbReference type="Proteomes" id="UP000187609">
    <property type="component" value="Unassembled WGS sequence"/>
</dbReference>
<accession>A0A1J6J7D7</accession>
<protein>
    <submittedName>
        <fullName evidence="1">Uncharacterized protein</fullName>
    </submittedName>
</protein>
<sequence>MLQHLALDSVVTGAGGCRPINATTEQFGNVAGYRAATVNGEGNEHASVEALEWTNATTSKFETMTNSAGVLQSRKNTDAMTPTVDRPAIDPKVKRAGQLKVDAAQKFEFQDVQNVKAGEDNAQQVVHEEENISAMQGKRTTVTPGEQFENSSGLRTAVKHVEGKVLNIQSQFAVAPHKVDTKSNNWTVVNKSPSKKQTPGIQNQILSSPVIGVSNSFDALVNEGEHDMNEAKNKEQQRDDETRSVDGKISFIGNISQQKSAEDIDARLGIATVKNHTGCSGSDVRKHNSKGQGTTGYFKYWW</sequence>
<organism evidence="1 2">
    <name type="scientific">Nicotiana attenuata</name>
    <name type="common">Coyote tobacco</name>
    <dbReference type="NCBI Taxonomy" id="49451"/>
    <lineage>
        <taxon>Eukaryota</taxon>
        <taxon>Viridiplantae</taxon>
        <taxon>Streptophyta</taxon>
        <taxon>Embryophyta</taxon>
        <taxon>Tracheophyta</taxon>
        <taxon>Spermatophyta</taxon>
        <taxon>Magnoliopsida</taxon>
        <taxon>eudicotyledons</taxon>
        <taxon>Gunneridae</taxon>
        <taxon>Pentapetalae</taxon>
        <taxon>asterids</taxon>
        <taxon>lamiids</taxon>
        <taxon>Solanales</taxon>
        <taxon>Solanaceae</taxon>
        <taxon>Nicotianoideae</taxon>
        <taxon>Nicotianeae</taxon>
        <taxon>Nicotiana</taxon>
    </lineage>
</organism>
<evidence type="ECO:0000313" key="1">
    <source>
        <dbReference type="EMBL" id="OIT06779.1"/>
    </source>
</evidence>
<gene>
    <name evidence="1" type="ORF">A4A49_24282</name>
</gene>
<dbReference type="Gramene" id="OIT06779">
    <property type="protein sequence ID" value="OIT06779"/>
    <property type="gene ID" value="A4A49_24282"/>
</dbReference>
<keyword evidence="2" id="KW-1185">Reference proteome</keyword>
<comment type="caution">
    <text evidence="1">The sequence shown here is derived from an EMBL/GenBank/DDBJ whole genome shotgun (WGS) entry which is preliminary data.</text>
</comment>
<name>A0A1J6J7D7_NICAT</name>
<evidence type="ECO:0000313" key="2">
    <source>
        <dbReference type="Proteomes" id="UP000187609"/>
    </source>
</evidence>